<proteinExistence type="predicted"/>
<sequence>MVHDEIMLEKYAFKLTAQIELKIDKFGIPLEYHPADRYENKRSLKLNAYGDKPFCRFTLKPHGIPDLSLNKAGVYAIAGASVKYIGKTNTTLNQRFNGYGSIQPRNCYEGGQSTNCHINQ</sequence>
<reference evidence="1" key="1">
    <citation type="submission" date="2018-05" db="EMBL/GenBank/DDBJ databases">
        <authorList>
            <person name="Lanie J.A."/>
            <person name="Ng W.-L."/>
            <person name="Kazmierczak K.M."/>
            <person name="Andrzejewski T.M."/>
            <person name="Davidsen T.M."/>
            <person name="Wayne K.J."/>
            <person name="Tettelin H."/>
            <person name="Glass J.I."/>
            <person name="Rusch D."/>
            <person name="Podicherti R."/>
            <person name="Tsui H.-C.T."/>
            <person name="Winkler M.E."/>
        </authorList>
    </citation>
    <scope>NUCLEOTIDE SEQUENCE</scope>
</reference>
<organism evidence="1">
    <name type="scientific">marine metagenome</name>
    <dbReference type="NCBI Taxonomy" id="408172"/>
    <lineage>
        <taxon>unclassified sequences</taxon>
        <taxon>metagenomes</taxon>
        <taxon>ecological metagenomes</taxon>
    </lineage>
</organism>
<evidence type="ECO:0000313" key="1">
    <source>
        <dbReference type="EMBL" id="SVC01777.1"/>
    </source>
</evidence>
<protein>
    <submittedName>
        <fullName evidence="1">Uncharacterized protein</fullName>
    </submittedName>
</protein>
<name>A0A382IRF5_9ZZZZ</name>
<accession>A0A382IRF5</accession>
<gene>
    <name evidence="1" type="ORF">METZ01_LOCUS254631</name>
</gene>
<dbReference type="EMBL" id="UINC01068852">
    <property type="protein sequence ID" value="SVC01777.1"/>
    <property type="molecule type" value="Genomic_DNA"/>
</dbReference>
<dbReference type="AlphaFoldDB" id="A0A382IRF5"/>
<feature type="non-terminal residue" evidence="1">
    <location>
        <position position="120"/>
    </location>
</feature>